<dbReference type="SUPFAM" id="SSF56281">
    <property type="entry name" value="Metallo-hydrolase/oxidoreductase"/>
    <property type="match status" value="1"/>
</dbReference>
<dbReference type="InterPro" id="IPR036866">
    <property type="entry name" value="RibonucZ/Hydroxyglut_hydro"/>
</dbReference>
<dbReference type="InterPro" id="IPR050855">
    <property type="entry name" value="NDM-1-like"/>
</dbReference>
<feature type="domain" description="Metallo-beta-lactamase" evidence="1">
    <location>
        <begin position="32"/>
        <end position="246"/>
    </location>
</feature>
<protein>
    <recommendedName>
        <fullName evidence="1">Metallo-beta-lactamase domain-containing protein</fullName>
    </recommendedName>
</protein>
<sequence>MGSLLRETDYFNLYAIGDGIYAAMAKPGQGAWSNAGIVNLGDSVLVFDSFGTPTAGKELRRQAEDITGKNVQYLVNSHYHGDHVFGNQAFKDAAIIATSETLRLCAEKHKMDDFNSEVKEMRQYLSDIKGKIASAKDDIIKQSLMNQYEEMAKVLDDLPELEIVLPSLIFEEKLIIRGSQRQVELLCFGGGHTPSDTFMYIPDEKIAFMGDLLTEKLHLPIVDPEQFQVILQRVNQMMIETFVPGHGRVSDLSLVKTLQGYLVFLTEKAKEAHEREEEAEDFFVRLENPKDYADWKGVNGIRANLIKAYQFYGK</sequence>
<evidence type="ECO:0000259" key="1">
    <source>
        <dbReference type="SMART" id="SM00849"/>
    </source>
</evidence>
<dbReference type="CDD" id="cd16282">
    <property type="entry name" value="metallo-hydrolase-like_MBL-fold"/>
    <property type="match status" value="1"/>
</dbReference>
<proteinExistence type="predicted"/>
<dbReference type="PANTHER" id="PTHR42951:SF20">
    <property type="entry name" value="BETA LACTAMASE"/>
    <property type="match status" value="1"/>
</dbReference>
<gene>
    <name evidence="2" type="ORF">CYL18_02170</name>
</gene>
<comment type="caution">
    <text evidence="2">The sequence shown here is derived from an EMBL/GenBank/DDBJ whole genome shotgun (WGS) entry which is preliminary data.</text>
</comment>
<dbReference type="EMBL" id="PKOZ01000001">
    <property type="protein sequence ID" value="PQD96720.1"/>
    <property type="molecule type" value="Genomic_DNA"/>
</dbReference>
<dbReference type="Gene3D" id="3.60.15.10">
    <property type="entry name" value="Ribonuclease Z/Hydroxyacylglutathione hydrolase-like"/>
    <property type="match status" value="1"/>
</dbReference>
<dbReference type="Proteomes" id="UP000239663">
    <property type="component" value="Unassembled WGS sequence"/>
</dbReference>
<organism evidence="2 3">
    <name type="scientific">Pradoshia eiseniae</name>
    <dbReference type="NCBI Taxonomy" id="2064768"/>
    <lineage>
        <taxon>Bacteria</taxon>
        <taxon>Bacillati</taxon>
        <taxon>Bacillota</taxon>
        <taxon>Bacilli</taxon>
        <taxon>Bacillales</taxon>
        <taxon>Bacillaceae</taxon>
        <taxon>Pradoshia</taxon>
    </lineage>
</organism>
<evidence type="ECO:0000313" key="2">
    <source>
        <dbReference type="EMBL" id="PQD96720.1"/>
    </source>
</evidence>
<dbReference type="SMART" id="SM00849">
    <property type="entry name" value="Lactamase_B"/>
    <property type="match status" value="1"/>
</dbReference>
<dbReference type="Pfam" id="PF00753">
    <property type="entry name" value="Lactamase_B"/>
    <property type="match status" value="1"/>
</dbReference>
<accession>A0A2S7N430</accession>
<dbReference type="OrthoDB" id="420651at2"/>
<dbReference type="RefSeq" id="WP_104847817.1">
    <property type="nucleotide sequence ID" value="NZ_PKOZ01000001.1"/>
</dbReference>
<dbReference type="InterPro" id="IPR001279">
    <property type="entry name" value="Metallo-B-lactamas"/>
</dbReference>
<evidence type="ECO:0000313" key="3">
    <source>
        <dbReference type="Proteomes" id="UP000239663"/>
    </source>
</evidence>
<name>A0A2S7N430_9BACI</name>
<dbReference type="PANTHER" id="PTHR42951">
    <property type="entry name" value="METALLO-BETA-LACTAMASE DOMAIN-CONTAINING"/>
    <property type="match status" value="1"/>
</dbReference>
<reference evidence="2 3" key="1">
    <citation type="submission" date="2017-12" db="EMBL/GenBank/DDBJ databases">
        <title>Taxonomic description and draft genome of Pradoshia cofamensis Gen. nov., sp. nov., a thermotolerant bacillale isolated from anterior gut of earthworm Eisenia fetida.</title>
        <authorList>
            <person name="Saha T."/>
            <person name="Chakraborty R."/>
        </authorList>
    </citation>
    <scope>NUCLEOTIDE SEQUENCE [LARGE SCALE GENOMIC DNA]</scope>
    <source>
        <strain evidence="2 3">EAG3</strain>
    </source>
</reference>
<dbReference type="AlphaFoldDB" id="A0A2S7N430"/>
<keyword evidence="3" id="KW-1185">Reference proteome</keyword>